<sequence length="318" mass="36069">MKEKVLNFLYEKKEVSKKDIVSELGIDEKEFDKIIEKLKNYLKIHKDKYKLKNSHNLLLPSLIKSKLKTNYIGRNIYYFDIVDSTNLTAKKLAEKGEEEGTIVLAQVQTRGRGRENKEWISPKGGIWTSIILKPDIPAVNAPQITLMTAVAVAKTLKKLFKNLDVGIKWPNDVLIGNKKVCGILTESYSRNESLEYVIVGVGIDINVDINSFPIELQEGATSIKEELGKEVPLVDVLCEFLYEFEKVYEKFKAGKFQEILKEWRALSKTIGSYVEIRKKFGKRIRGEAVGVTKDGALILELDDGRLKKIFSGACIHLS</sequence>
<dbReference type="Pfam" id="PF03099">
    <property type="entry name" value="BPL_LplA_LipB"/>
    <property type="match status" value="1"/>
</dbReference>
<name>E3GX29_METFV</name>
<evidence type="ECO:0000256" key="2">
    <source>
        <dbReference type="ARBA" id="ARBA00022741"/>
    </source>
</evidence>
<dbReference type="GO" id="GO:0006355">
    <property type="term" value="P:regulation of DNA-templated transcription"/>
    <property type="evidence" value="ECO:0007669"/>
    <property type="project" value="InterPro"/>
</dbReference>
<dbReference type="SUPFAM" id="SSF55681">
    <property type="entry name" value="Class II aaRS and biotin synthetases"/>
    <property type="match status" value="1"/>
</dbReference>
<dbReference type="SUPFAM" id="SSF50037">
    <property type="entry name" value="C-terminal domain of transcriptional repressors"/>
    <property type="match status" value="1"/>
</dbReference>
<keyword evidence="2" id="KW-0547">Nucleotide-binding</keyword>
<organism evidence="5 6">
    <name type="scientific">Methanothermus fervidus (strain ATCC 43054 / DSM 2088 / JCM 10308 / V24 S)</name>
    <dbReference type="NCBI Taxonomy" id="523846"/>
    <lineage>
        <taxon>Archaea</taxon>
        <taxon>Methanobacteriati</taxon>
        <taxon>Methanobacteriota</taxon>
        <taxon>Methanomada group</taxon>
        <taxon>Methanobacteria</taxon>
        <taxon>Methanobacteriales</taxon>
        <taxon>Methanothermaceae</taxon>
        <taxon>Methanothermus</taxon>
    </lineage>
</organism>
<dbReference type="Pfam" id="PF02237">
    <property type="entry name" value="BPL_C"/>
    <property type="match status" value="1"/>
</dbReference>
<dbReference type="InterPro" id="IPR045864">
    <property type="entry name" value="aa-tRNA-synth_II/BPL/LPL"/>
</dbReference>
<dbReference type="GO" id="GO:0005737">
    <property type="term" value="C:cytoplasm"/>
    <property type="evidence" value="ECO:0007669"/>
    <property type="project" value="TreeGrafter"/>
</dbReference>
<dbReference type="STRING" id="523846.Mfer_0115"/>
<evidence type="ECO:0000256" key="3">
    <source>
        <dbReference type="ARBA" id="ARBA00022840"/>
    </source>
</evidence>
<dbReference type="HAMAP" id="MF_00978">
    <property type="entry name" value="Bifunct_BirA"/>
    <property type="match status" value="1"/>
</dbReference>
<dbReference type="HOGENOM" id="CLU_051096_0_0_2"/>
<evidence type="ECO:0000256" key="1">
    <source>
        <dbReference type="ARBA" id="ARBA00022598"/>
    </source>
</evidence>
<proteinExistence type="inferred from homology"/>
<dbReference type="GO" id="GO:0004077">
    <property type="term" value="F:biotin--[biotin carboxyl-carrier protein] ligase activity"/>
    <property type="evidence" value="ECO:0007669"/>
    <property type="project" value="UniProtKB-EC"/>
</dbReference>
<dbReference type="NCBIfam" id="TIGR00121">
    <property type="entry name" value="birA_ligase"/>
    <property type="match status" value="1"/>
</dbReference>
<gene>
    <name evidence="5" type="ordered locus">Mfer_0115</name>
</gene>
<dbReference type="Proteomes" id="UP000002315">
    <property type="component" value="Chromosome"/>
</dbReference>
<dbReference type="KEGG" id="mfv:Mfer_0115"/>
<dbReference type="AlphaFoldDB" id="E3GX29"/>
<keyword evidence="1 5" id="KW-0436">Ligase</keyword>
<dbReference type="InterPro" id="IPR008988">
    <property type="entry name" value="Transcriptional_repressor_C"/>
</dbReference>
<dbReference type="GO" id="GO:0005524">
    <property type="term" value="F:ATP binding"/>
    <property type="evidence" value="ECO:0007669"/>
    <property type="project" value="UniProtKB-KW"/>
</dbReference>
<dbReference type="OrthoDB" id="46252at2157"/>
<reference evidence="5 6" key="1">
    <citation type="journal article" date="2010" name="Stand. Genomic Sci.">
        <title>Complete genome sequence of Methanothermus fervidus type strain (V24S).</title>
        <authorList>
            <person name="Anderson I."/>
            <person name="Djao O.D."/>
            <person name="Misra M."/>
            <person name="Chertkov O."/>
            <person name="Nolan M."/>
            <person name="Lucas S."/>
            <person name="Lapidus A."/>
            <person name="Del Rio T.G."/>
            <person name="Tice H."/>
            <person name="Cheng J.F."/>
            <person name="Tapia R."/>
            <person name="Han C."/>
            <person name="Goodwin L."/>
            <person name="Pitluck S."/>
            <person name="Liolios K."/>
            <person name="Ivanova N."/>
            <person name="Mavromatis K."/>
            <person name="Mikhailova N."/>
            <person name="Pati A."/>
            <person name="Brambilla E."/>
            <person name="Chen A."/>
            <person name="Palaniappan K."/>
            <person name="Land M."/>
            <person name="Hauser L."/>
            <person name="Chang Y.J."/>
            <person name="Jeffries C.D."/>
            <person name="Sikorski J."/>
            <person name="Spring S."/>
            <person name="Rohde M."/>
            <person name="Eichinger K."/>
            <person name="Huber H."/>
            <person name="Wirth R."/>
            <person name="Goker M."/>
            <person name="Detter J.C."/>
            <person name="Woyke T."/>
            <person name="Bristow J."/>
            <person name="Eisen J.A."/>
            <person name="Markowitz V."/>
            <person name="Hugenholtz P."/>
            <person name="Klenk H.P."/>
            <person name="Kyrpides N.C."/>
        </authorList>
    </citation>
    <scope>NUCLEOTIDE SEQUENCE [LARGE SCALE GENOMIC DNA]</scope>
    <source>
        <strain evidence="6">ATCC 43054 / DSM 2088 / JCM 10308 / V24 S</strain>
    </source>
</reference>
<keyword evidence="6" id="KW-1185">Reference proteome</keyword>
<dbReference type="Gene3D" id="2.30.30.100">
    <property type="match status" value="1"/>
</dbReference>
<evidence type="ECO:0000259" key="4">
    <source>
        <dbReference type="PROSITE" id="PS51733"/>
    </source>
</evidence>
<accession>E3GX29</accession>
<dbReference type="CDD" id="cd16442">
    <property type="entry name" value="BPL"/>
    <property type="match status" value="1"/>
</dbReference>
<dbReference type="InterPro" id="IPR030855">
    <property type="entry name" value="Bifunct_BirA"/>
</dbReference>
<protein>
    <submittedName>
        <fullName evidence="5">Biotin/acetyl-CoA-carboxylase ligase</fullName>
        <ecNumber evidence="5">6.3.4.15</ecNumber>
    </submittedName>
</protein>
<dbReference type="Gene3D" id="3.30.930.10">
    <property type="entry name" value="Bira Bifunctional Protein, Domain 2"/>
    <property type="match status" value="1"/>
</dbReference>
<dbReference type="InterPro" id="IPR003142">
    <property type="entry name" value="BPL_C"/>
</dbReference>
<dbReference type="PANTHER" id="PTHR12835:SF5">
    <property type="entry name" value="BIOTIN--PROTEIN LIGASE"/>
    <property type="match status" value="1"/>
</dbReference>
<dbReference type="PANTHER" id="PTHR12835">
    <property type="entry name" value="BIOTIN PROTEIN LIGASE"/>
    <property type="match status" value="1"/>
</dbReference>
<feature type="domain" description="BPL/LPL catalytic" evidence="4">
    <location>
        <begin position="61"/>
        <end position="252"/>
    </location>
</feature>
<dbReference type="PROSITE" id="PS51733">
    <property type="entry name" value="BPL_LPL_CATALYTIC"/>
    <property type="match status" value="1"/>
</dbReference>
<dbReference type="InterPro" id="IPR004408">
    <property type="entry name" value="Biotin_CoA_COase_ligase"/>
</dbReference>
<dbReference type="EMBL" id="CP002278">
    <property type="protein sequence ID" value="ADP76918.1"/>
    <property type="molecule type" value="Genomic_DNA"/>
</dbReference>
<evidence type="ECO:0000313" key="6">
    <source>
        <dbReference type="Proteomes" id="UP000002315"/>
    </source>
</evidence>
<evidence type="ECO:0000313" key="5">
    <source>
        <dbReference type="EMBL" id="ADP76918.1"/>
    </source>
</evidence>
<dbReference type="EC" id="6.3.4.15" evidence="5"/>
<keyword evidence="3" id="KW-0067">ATP-binding</keyword>
<dbReference type="InterPro" id="IPR004143">
    <property type="entry name" value="BPL_LPL_catalytic"/>
</dbReference>